<protein>
    <submittedName>
        <fullName evidence="1">Uncharacterized protein</fullName>
    </submittedName>
</protein>
<dbReference type="EMBL" id="MU001645">
    <property type="protein sequence ID" value="KAF2478498.1"/>
    <property type="molecule type" value="Genomic_DNA"/>
</dbReference>
<dbReference type="Proteomes" id="UP000799767">
    <property type="component" value="Unassembled WGS sequence"/>
</dbReference>
<accession>A0A6A6PET7</accession>
<name>A0A6A6PET7_9PEZI</name>
<evidence type="ECO:0000313" key="2">
    <source>
        <dbReference type="Proteomes" id="UP000799767"/>
    </source>
</evidence>
<dbReference type="AlphaFoldDB" id="A0A6A6PET7"/>
<dbReference type="GeneID" id="54479579"/>
<keyword evidence="2" id="KW-1185">Reference proteome</keyword>
<proteinExistence type="predicted"/>
<evidence type="ECO:0000313" key="1">
    <source>
        <dbReference type="EMBL" id="KAF2478498.1"/>
    </source>
</evidence>
<reference evidence="1" key="1">
    <citation type="journal article" date="2020" name="Stud. Mycol.">
        <title>101 Dothideomycetes genomes: a test case for predicting lifestyles and emergence of pathogens.</title>
        <authorList>
            <person name="Haridas S."/>
            <person name="Albert R."/>
            <person name="Binder M."/>
            <person name="Bloem J."/>
            <person name="Labutti K."/>
            <person name="Salamov A."/>
            <person name="Andreopoulos B."/>
            <person name="Baker S."/>
            <person name="Barry K."/>
            <person name="Bills G."/>
            <person name="Bluhm B."/>
            <person name="Cannon C."/>
            <person name="Castanera R."/>
            <person name="Culley D."/>
            <person name="Daum C."/>
            <person name="Ezra D."/>
            <person name="Gonzalez J."/>
            <person name="Henrissat B."/>
            <person name="Kuo A."/>
            <person name="Liang C."/>
            <person name="Lipzen A."/>
            <person name="Lutzoni F."/>
            <person name="Magnuson J."/>
            <person name="Mondo S."/>
            <person name="Nolan M."/>
            <person name="Ohm R."/>
            <person name="Pangilinan J."/>
            <person name="Park H.-J."/>
            <person name="Ramirez L."/>
            <person name="Alfaro M."/>
            <person name="Sun H."/>
            <person name="Tritt A."/>
            <person name="Yoshinaga Y."/>
            <person name="Zwiers L.-H."/>
            <person name="Turgeon B."/>
            <person name="Goodwin S."/>
            <person name="Spatafora J."/>
            <person name="Crous P."/>
            <person name="Grigoriev I."/>
        </authorList>
    </citation>
    <scope>NUCLEOTIDE SEQUENCE</scope>
    <source>
        <strain evidence="1">CBS 113389</strain>
    </source>
</reference>
<organism evidence="1 2">
    <name type="scientific">Neohortaea acidophila</name>
    <dbReference type="NCBI Taxonomy" id="245834"/>
    <lineage>
        <taxon>Eukaryota</taxon>
        <taxon>Fungi</taxon>
        <taxon>Dikarya</taxon>
        <taxon>Ascomycota</taxon>
        <taxon>Pezizomycotina</taxon>
        <taxon>Dothideomycetes</taxon>
        <taxon>Dothideomycetidae</taxon>
        <taxon>Mycosphaerellales</taxon>
        <taxon>Teratosphaeriaceae</taxon>
        <taxon>Neohortaea</taxon>
    </lineage>
</organism>
<dbReference type="RefSeq" id="XP_033585068.1">
    <property type="nucleotide sequence ID" value="XM_033738577.1"/>
</dbReference>
<gene>
    <name evidence="1" type="ORF">BDY17DRAFT_64424</name>
</gene>
<sequence length="86" mass="9404">MNHTAPTNSPIASSGLPEAIEAHIEKRAGPQFPDASNVTLARVSLEFRTLAMKLRFTGEKLSAHMLATAENRMDVQVGMAAERWVK</sequence>